<feature type="region of interest" description="Disordered" evidence="3">
    <location>
        <begin position="37"/>
        <end position="115"/>
    </location>
</feature>
<evidence type="ECO:0000256" key="2">
    <source>
        <dbReference type="SAM" id="Coils"/>
    </source>
</evidence>
<accession>A0A6N6MK29</accession>
<feature type="compositionally biased region" description="Low complexity" evidence="3">
    <location>
        <begin position="49"/>
        <end position="91"/>
    </location>
</feature>
<dbReference type="GO" id="GO:0006355">
    <property type="term" value="P:regulation of DNA-templated transcription"/>
    <property type="evidence" value="ECO:0007669"/>
    <property type="project" value="InterPro"/>
</dbReference>
<evidence type="ECO:0000256" key="3">
    <source>
        <dbReference type="SAM" id="MobiDB-lite"/>
    </source>
</evidence>
<proteinExistence type="predicted"/>
<evidence type="ECO:0000256" key="1">
    <source>
        <dbReference type="ARBA" id="ARBA00023163"/>
    </source>
</evidence>
<sequence>MFPSEAEIEIRLAALRRRREALDREIADLALYRELGRRLGGSGPGLEPGAGPESEAPARPGHPAASVEAAPAPAWAAPAPLRPSPSVASRAGFDGPGVDRPAPDLPAPDLPVPDLPVQDLPVQDLPVQDLPVPPVAFEDDPVAARRYGRAVIEAAIGVLEAAGRPLHAGEILERLSARGFTLPGQDPVAALNTRLWKRAGPGGPVRRMGDAVYALAEP</sequence>
<evidence type="ECO:0000259" key="4">
    <source>
        <dbReference type="PROSITE" id="PS51913"/>
    </source>
</evidence>
<feature type="domain" description="HTH HARE-type" evidence="4">
    <location>
        <begin position="149"/>
        <end position="218"/>
    </location>
</feature>
<gene>
    <name evidence="5" type="ORF">F6X51_22445</name>
</gene>
<dbReference type="PROSITE" id="PS51913">
    <property type="entry name" value="HTH_HARE"/>
    <property type="match status" value="1"/>
</dbReference>
<keyword evidence="2" id="KW-0175">Coiled coil</keyword>
<protein>
    <recommendedName>
        <fullName evidence="4">HTH HARE-type domain-containing protein</fullName>
    </recommendedName>
</protein>
<dbReference type="EMBL" id="VZZJ01000027">
    <property type="protein sequence ID" value="KAB1070495.1"/>
    <property type="molecule type" value="Genomic_DNA"/>
</dbReference>
<dbReference type="RefSeq" id="WP_150965910.1">
    <property type="nucleotide sequence ID" value="NZ_VZZJ01000027.1"/>
</dbReference>
<evidence type="ECO:0000313" key="5">
    <source>
        <dbReference type="EMBL" id="KAB1070495.1"/>
    </source>
</evidence>
<name>A0A6N6MK29_9HYPH</name>
<feature type="coiled-coil region" evidence="2">
    <location>
        <begin position="5"/>
        <end position="32"/>
    </location>
</feature>
<dbReference type="InterPro" id="IPR007759">
    <property type="entry name" value="Asxl_HARE-HTH"/>
</dbReference>
<evidence type="ECO:0000313" key="6">
    <source>
        <dbReference type="Proteomes" id="UP000441523"/>
    </source>
</evidence>
<keyword evidence="6" id="KW-1185">Reference proteome</keyword>
<feature type="compositionally biased region" description="Gly residues" evidence="3">
    <location>
        <begin position="38"/>
        <end position="48"/>
    </location>
</feature>
<reference evidence="5 6" key="1">
    <citation type="submission" date="2019-09" db="EMBL/GenBank/DDBJ databases">
        <title>YIM 132548 draft genome.</title>
        <authorList>
            <person name="Jiang L."/>
        </authorList>
    </citation>
    <scope>NUCLEOTIDE SEQUENCE [LARGE SCALE GENOMIC DNA]</scope>
    <source>
        <strain evidence="5 6">YIM 132548</strain>
    </source>
</reference>
<keyword evidence="1" id="KW-0804">Transcription</keyword>
<dbReference type="AlphaFoldDB" id="A0A6N6MK29"/>
<organism evidence="5 6">
    <name type="scientific">Methylobacterium planeticum</name>
    <dbReference type="NCBI Taxonomy" id="2615211"/>
    <lineage>
        <taxon>Bacteria</taxon>
        <taxon>Pseudomonadati</taxon>
        <taxon>Pseudomonadota</taxon>
        <taxon>Alphaproteobacteria</taxon>
        <taxon>Hyphomicrobiales</taxon>
        <taxon>Methylobacteriaceae</taxon>
        <taxon>Methylobacterium</taxon>
    </lineage>
</organism>
<feature type="compositionally biased region" description="Pro residues" evidence="3">
    <location>
        <begin position="103"/>
        <end position="114"/>
    </location>
</feature>
<comment type="caution">
    <text evidence="5">The sequence shown here is derived from an EMBL/GenBank/DDBJ whole genome shotgun (WGS) entry which is preliminary data.</text>
</comment>
<dbReference type="Proteomes" id="UP000441523">
    <property type="component" value="Unassembled WGS sequence"/>
</dbReference>